<reference evidence="2 3" key="1">
    <citation type="submission" date="2016-08" db="EMBL/GenBank/DDBJ databases">
        <title>Draft genome sequence of Candidatus Piscirickettsia litoralis, from seawater.</title>
        <authorList>
            <person name="Wan X."/>
            <person name="Lee A.J."/>
            <person name="Hou S."/>
            <person name="Donachie S.P."/>
        </authorList>
    </citation>
    <scope>NUCLEOTIDE SEQUENCE [LARGE SCALE GENOMIC DNA]</scope>
    <source>
        <strain evidence="2 3">Y2</strain>
    </source>
</reference>
<feature type="compositionally biased region" description="Basic and acidic residues" evidence="1">
    <location>
        <begin position="316"/>
        <end position="330"/>
    </location>
</feature>
<evidence type="ECO:0000256" key="1">
    <source>
        <dbReference type="SAM" id="MobiDB-lite"/>
    </source>
</evidence>
<keyword evidence="3" id="KW-1185">Reference proteome</keyword>
<feature type="compositionally biased region" description="Acidic residues" evidence="1">
    <location>
        <begin position="331"/>
        <end position="361"/>
    </location>
</feature>
<dbReference type="NCBIfam" id="NF041244">
    <property type="entry name" value="IglI_fam"/>
    <property type="match status" value="1"/>
</dbReference>
<comment type="caution">
    <text evidence="2">The sequence shown here is derived from an EMBL/GenBank/DDBJ whole genome shotgun (WGS) entry which is preliminary data.</text>
</comment>
<gene>
    <name evidence="2" type="ORF">BGC07_16240</name>
</gene>
<dbReference type="EMBL" id="MDTU01000002">
    <property type="protein sequence ID" value="ODN41642.1"/>
    <property type="molecule type" value="Genomic_DNA"/>
</dbReference>
<organism evidence="2 3">
    <name type="scientific">Piscirickettsia litoralis</name>
    <dbReference type="NCBI Taxonomy" id="1891921"/>
    <lineage>
        <taxon>Bacteria</taxon>
        <taxon>Pseudomonadati</taxon>
        <taxon>Pseudomonadota</taxon>
        <taxon>Gammaproteobacteria</taxon>
        <taxon>Thiotrichales</taxon>
        <taxon>Piscirickettsiaceae</taxon>
        <taxon>Piscirickettsia</taxon>
    </lineage>
</organism>
<evidence type="ECO:0000313" key="2">
    <source>
        <dbReference type="EMBL" id="ODN41642.1"/>
    </source>
</evidence>
<accession>A0ABX2ZYJ7</accession>
<dbReference type="Proteomes" id="UP000094329">
    <property type="component" value="Unassembled WGS sequence"/>
</dbReference>
<proteinExistence type="predicted"/>
<feature type="region of interest" description="Disordered" evidence="1">
    <location>
        <begin position="304"/>
        <end position="361"/>
    </location>
</feature>
<sequence>MNNAIKELIYDFKYHQALEMINDEIDGNSLNLELLSYSVVCSYIVKELLSQEINSLSIFIKSDDFDISKNKKNTKSLAWMFNQLIDSIDEKGLILKEPIDEVLLQLENFKKSLPKSIDIDSYVNKFNGYLLKAKRDITADEVVQQQESKEKNPEKSLVFDDKLSPKLARLFKKIELCMELSNQGRIFESSLFYKDIQEKLKNFDPVLYFPEVFIPFYRNLSKHYVKMQNFIDNSQDTLEWHIAEQMYKSSPEALVSGGQIYQEDNFNNTHEMSNFIRENRSILPKLGVIDEEGFSRITLQTDNEKIEKEMPEEEQENRMETDDFSRHAESFAEDAEKDNEENNDYAEDEFEFDFDSDSEFG</sequence>
<dbReference type="RefSeq" id="WP_069314106.1">
    <property type="nucleotide sequence ID" value="NZ_MDTU01000002.1"/>
</dbReference>
<name>A0ABX2ZYJ7_9GAMM</name>
<evidence type="ECO:0000313" key="3">
    <source>
        <dbReference type="Proteomes" id="UP000094329"/>
    </source>
</evidence>
<protein>
    <submittedName>
        <fullName evidence="2">Uncharacterized protein</fullName>
    </submittedName>
</protein>